<proteinExistence type="predicted"/>
<sequence length="580" mass="64579">MRSVFSYLKPYKYLMGIAWLLMLVELAVELTHPLFMAKIIDEGIVKGDLAVVYKWGAVMLLTSLLAFASGIINSFVAAHVGQNFGFDLRGKMIDKVQSFSFASYNRFASSSLITRMTTDVTLLQNAVFMSLRIMLRAPLMILFGTVMALVVHVKLTLILLVTIPLMVAFLLKMMKQSSSLFRSVQQRLDQVNNVMQENLAGIRLIKAFLRWKHESARFKQASERLMEQTIRVVRIVETTTPVLLFVMNSSLLFILWFGFVEFQAGTATAGEIVAVINYATRIISSLSIFTFIIMVFSRGKASAERIGELLEEPEEQADQRLKGTPFAAKGGKIEFDHVSFSFPGSEEPVLKDLSFSIQPGETTAILGATGSGKSTLFYLIPRLYEPDQGTIWIDGQELRDVQPASLREQIGFVPQEAHLFTGTIRENIAWGKEDATIDEMIEAAKKAQIYEMIAELPDGFETVIGQKGVNLSGGQKQRLSVARALIRKPLILLLDDSTSALDLKTEVEMLAALKEETCTTLIITQKISTAQKATQIILLEDGGILAAGTHEQLMKTNELYQKLIASQYGEEGLFYAKAHR</sequence>
<evidence type="ECO:0000256" key="4">
    <source>
        <dbReference type="ARBA" id="ARBA00022840"/>
    </source>
</evidence>
<evidence type="ECO:0000313" key="11">
    <source>
        <dbReference type="Proteomes" id="UP001387364"/>
    </source>
</evidence>
<reference evidence="10 11" key="1">
    <citation type="submission" date="2024-02" db="EMBL/GenBank/DDBJ databases">
        <title>Seven novel Bacillus-like species.</title>
        <authorList>
            <person name="Liu G."/>
        </authorList>
    </citation>
    <scope>NUCLEOTIDE SEQUENCE [LARGE SCALE GENOMIC DNA]</scope>
    <source>
        <strain evidence="10 11">FJAT-52991</strain>
    </source>
</reference>
<dbReference type="RefSeq" id="WP_338753006.1">
    <property type="nucleotide sequence ID" value="NZ_CP147404.1"/>
</dbReference>
<dbReference type="InterPro" id="IPR039421">
    <property type="entry name" value="Type_1_exporter"/>
</dbReference>
<feature type="transmembrane region" description="Helical" evidence="7">
    <location>
        <begin position="55"/>
        <end position="81"/>
    </location>
</feature>
<dbReference type="Proteomes" id="UP001387364">
    <property type="component" value="Chromosome"/>
</dbReference>
<dbReference type="PANTHER" id="PTHR43394:SF1">
    <property type="entry name" value="ATP-BINDING CASSETTE SUB-FAMILY B MEMBER 10, MITOCHONDRIAL"/>
    <property type="match status" value="1"/>
</dbReference>
<evidence type="ECO:0000256" key="7">
    <source>
        <dbReference type="SAM" id="Phobius"/>
    </source>
</evidence>
<dbReference type="Gene3D" id="1.20.1560.10">
    <property type="entry name" value="ABC transporter type 1, transmembrane domain"/>
    <property type="match status" value="1"/>
</dbReference>
<dbReference type="SUPFAM" id="SSF90123">
    <property type="entry name" value="ABC transporter transmembrane region"/>
    <property type="match status" value="1"/>
</dbReference>
<dbReference type="SMART" id="SM00382">
    <property type="entry name" value="AAA"/>
    <property type="match status" value="1"/>
</dbReference>
<dbReference type="CDD" id="cd18548">
    <property type="entry name" value="ABC_6TM_Tm287_like"/>
    <property type="match status" value="1"/>
</dbReference>
<evidence type="ECO:0000259" key="9">
    <source>
        <dbReference type="PROSITE" id="PS50929"/>
    </source>
</evidence>
<keyword evidence="5 7" id="KW-1133">Transmembrane helix</keyword>
<dbReference type="InterPro" id="IPR003593">
    <property type="entry name" value="AAA+_ATPase"/>
</dbReference>
<dbReference type="InterPro" id="IPR017871">
    <property type="entry name" value="ABC_transporter-like_CS"/>
</dbReference>
<feature type="transmembrane region" description="Helical" evidence="7">
    <location>
        <begin position="241"/>
        <end position="260"/>
    </location>
</feature>
<keyword evidence="4 10" id="KW-0067">ATP-binding</keyword>
<feature type="domain" description="ABC transporter" evidence="8">
    <location>
        <begin position="333"/>
        <end position="566"/>
    </location>
</feature>
<dbReference type="PROSITE" id="PS50929">
    <property type="entry name" value="ABC_TM1F"/>
    <property type="match status" value="1"/>
</dbReference>
<evidence type="ECO:0000256" key="5">
    <source>
        <dbReference type="ARBA" id="ARBA00022989"/>
    </source>
</evidence>
<comment type="subcellular location">
    <subcellularLocation>
        <location evidence="1">Cell membrane</location>
        <topology evidence="1">Multi-pass membrane protein</topology>
    </subcellularLocation>
</comment>
<feature type="transmembrane region" description="Helical" evidence="7">
    <location>
        <begin position="133"/>
        <end position="151"/>
    </location>
</feature>
<dbReference type="GO" id="GO:0005524">
    <property type="term" value="F:ATP binding"/>
    <property type="evidence" value="ECO:0007669"/>
    <property type="project" value="UniProtKB-KW"/>
</dbReference>
<name>A0ABZ2N8J3_9BACI</name>
<evidence type="ECO:0000256" key="1">
    <source>
        <dbReference type="ARBA" id="ARBA00004651"/>
    </source>
</evidence>
<feature type="transmembrane region" description="Helical" evidence="7">
    <location>
        <begin position="12"/>
        <end position="35"/>
    </location>
</feature>
<dbReference type="InterPro" id="IPR027417">
    <property type="entry name" value="P-loop_NTPase"/>
</dbReference>
<keyword evidence="2 7" id="KW-0812">Transmembrane</keyword>
<feature type="transmembrane region" description="Helical" evidence="7">
    <location>
        <begin position="272"/>
        <end position="296"/>
    </location>
</feature>
<dbReference type="PROSITE" id="PS50893">
    <property type="entry name" value="ABC_TRANSPORTER_2"/>
    <property type="match status" value="1"/>
</dbReference>
<evidence type="ECO:0000313" key="10">
    <source>
        <dbReference type="EMBL" id="WXB93615.1"/>
    </source>
</evidence>
<dbReference type="Pfam" id="PF00005">
    <property type="entry name" value="ABC_tran"/>
    <property type="match status" value="1"/>
</dbReference>
<gene>
    <name evidence="10" type="ORF">WDJ61_02895</name>
</gene>
<feature type="domain" description="ABC transmembrane type-1" evidence="9">
    <location>
        <begin position="20"/>
        <end position="298"/>
    </location>
</feature>
<dbReference type="SUPFAM" id="SSF52540">
    <property type="entry name" value="P-loop containing nucleoside triphosphate hydrolases"/>
    <property type="match status" value="1"/>
</dbReference>
<dbReference type="Gene3D" id="3.40.50.300">
    <property type="entry name" value="P-loop containing nucleotide triphosphate hydrolases"/>
    <property type="match status" value="1"/>
</dbReference>
<dbReference type="Pfam" id="PF00664">
    <property type="entry name" value="ABC_membrane"/>
    <property type="match status" value="1"/>
</dbReference>
<keyword evidence="3" id="KW-0547">Nucleotide-binding</keyword>
<dbReference type="EMBL" id="CP147404">
    <property type="protein sequence ID" value="WXB93615.1"/>
    <property type="molecule type" value="Genomic_DNA"/>
</dbReference>
<dbReference type="InterPro" id="IPR011527">
    <property type="entry name" value="ABC1_TM_dom"/>
</dbReference>
<evidence type="ECO:0000256" key="3">
    <source>
        <dbReference type="ARBA" id="ARBA00022741"/>
    </source>
</evidence>
<protein>
    <submittedName>
        <fullName evidence="10">ABC transporter ATP-binding protein</fullName>
    </submittedName>
</protein>
<organism evidence="10 11">
    <name type="scientific">Bacillus kandeliae</name>
    <dbReference type="NCBI Taxonomy" id="3129297"/>
    <lineage>
        <taxon>Bacteria</taxon>
        <taxon>Bacillati</taxon>
        <taxon>Bacillota</taxon>
        <taxon>Bacilli</taxon>
        <taxon>Bacillales</taxon>
        <taxon>Bacillaceae</taxon>
        <taxon>Bacillus</taxon>
    </lineage>
</organism>
<evidence type="ECO:0000256" key="2">
    <source>
        <dbReference type="ARBA" id="ARBA00022692"/>
    </source>
</evidence>
<evidence type="ECO:0000259" key="8">
    <source>
        <dbReference type="PROSITE" id="PS50893"/>
    </source>
</evidence>
<keyword evidence="6 7" id="KW-0472">Membrane</keyword>
<accession>A0ABZ2N8J3</accession>
<keyword evidence="11" id="KW-1185">Reference proteome</keyword>
<dbReference type="InterPro" id="IPR036640">
    <property type="entry name" value="ABC1_TM_sf"/>
</dbReference>
<dbReference type="PANTHER" id="PTHR43394">
    <property type="entry name" value="ATP-DEPENDENT PERMEASE MDL1, MITOCHONDRIAL"/>
    <property type="match status" value="1"/>
</dbReference>
<dbReference type="InterPro" id="IPR003439">
    <property type="entry name" value="ABC_transporter-like_ATP-bd"/>
</dbReference>
<evidence type="ECO:0000256" key="6">
    <source>
        <dbReference type="ARBA" id="ARBA00023136"/>
    </source>
</evidence>
<dbReference type="PROSITE" id="PS00211">
    <property type="entry name" value="ABC_TRANSPORTER_1"/>
    <property type="match status" value="1"/>
</dbReference>